<comment type="caution">
    <text evidence="1">The sequence shown here is derived from an EMBL/GenBank/DDBJ whole genome shotgun (WGS) entry which is preliminary data.</text>
</comment>
<evidence type="ECO:0000313" key="2">
    <source>
        <dbReference type="Proteomes" id="UP000018861"/>
    </source>
</evidence>
<dbReference type="Proteomes" id="UP000018861">
    <property type="component" value="Unassembled WGS sequence"/>
</dbReference>
<protein>
    <submittedName>
        <fullName evidence="1">Uncharacterized protein</fullName>
    </submittedName>
</protein>
<evidence type="ECO:0000313" key="1">
    <source>
        <dbReference type="EMBL" id="GAE14523.1"/>
    </source>
</evidence>
<organism evidence="1 2">
    <name type="scientific">Bacteroides pyogenes JCM 6292</name>
    <dbReference type="NCBI Taxonomy" id="1235809"/>
    <lineage>
        <taxon>Bacteria</taxon>
        <taxon>Pseudomonadati</taxon>
        <taxon>Bacteroidota</taxon>
        <taxon>Bacteroidia</taxon>
        <taxon>Bacteroidales</taxon>
        <taxon>Bacteroidaceae</taxon>
        <taxon>Bacteroides</taxon>
    </lineage>
</organism>
<dbReference type="EMBL" id="BAIQ01000005">
    <property type="protein sequence ID" value="GAE14523.1"/>
    <property type="molecule type" value="Genomic_DNA"/>
</dbReference>
<name>W4P553_9BACE</name>
<accession>W4P553</accession>
<reference evidence="1 2" key="1">
    <citation type="journal article" date="2014" name="Genome Announc.">
        <title>Draft Genome Sequences of Three Strains of Bacteroides pyogenes Isolated from a Cat and Swine.</title>
        <authorList>
            <person name="Sakamoto M."/>
            <person name="Oshima K."/>
            <person name="Suda W."/>
            <person name="Kitamura K."/>
            <person name="Iida T."/>
            <person name="Hattori M."/>
            <person name="Ohkuma M."/>
        </authorList>
    </citation>
    <scope>NUCLEOTIDE SEQUENCE [LARGE SCALE GENOMIC DNA]</scope>
    <source>
        <strain evidence="1 2">JCM 6292</strain>
    </source>
</reference>
<gene>
    <name evidence="1" type="ORF">JCM6292_674</name>
</gene>
<sequence length="55" mass="6446">MPISISIPNGSIKRKSIKKPLIFLALFQFQMVQLKEDEANAEAEKFRDFNSKWFN</sequence>
<proteinExistence type="predicted"/>
<dbReference type="AlphaFoldDB" id="W4P553"/>